<keyword evidence="15" id="KW-0768">Sushi</keyword>
<dbReference type="Pfam" id="PF00008">
    <property type="entry name" value="EGF"/>
    <property type="match status" value="12"/>
</dbReference>
<evidence type="ECO:0000256" key="17">
    <source>
        <dbReference type="SAM" id="Phobius"/>
    </source>
</evidence>
<evidence type="ECO:0000259" key="18">
    <source>
        <dbReference type="PROSITE" id="PS50026"/>
    </source>
</evidence>
<dbReference type="Proteomes" id="UP000007110">
    <property type="component" value="Unassembled WGS sequence"/>
</dbReference>
<dbReference type="InterPro" id="IPR035976">
    <property type="entry name" value="Sushi/SCR/CCP_sf"/>
</dbReference>
<dbReference type="InterPro" id="IPR003410">
    <property type="entry name" value="HYR_dom"/>
</dbReference>
<dbReference type="SMART" id="SM00032">
    <property type="entry name" value="CCP"/>
    <property type="match status" value="16"/>
</dbReference>
<dbReference type="PROSITE" id="PS00022">
    <property type="entry name" value="EGF_1"/>
    <property type="match status" value="23"/>
</dbReference>
<dbReference type="Pfam" id="PF02494">
    <property type="entry name" value="HYR"/>
    <property type="match status" value="3"/>
</dbReference>
<feature type="domain" description="EGF-like" evidence="18">
    <location>
        <begin position="2027"/>
        <end position="2063"/>
    </location>
</feature>
<dbReference type="FunFam" id="2.10.25.10:FF:000006">
    <property type="entry name" value="Versican core protein-like isoform 1"/>
    <property type="match status" value="1"/>
</dbReference>
<dbReference type="SMART" id="SM00274">
    <property type="entry name" value="FOLN"/>
    <property type="match status" value="7"/>
</dbReference>
<feature type="domain" description="Sushi" evidence="20">
    <location>
        <begin position="439"/>
        <end position="503"/>
    </location>
</feature>
<evidence type="ECO:0000256" key="12">
    <source>
        <dbReference type="ARBA" id="ARBA00023157"/>
    </source>
</evidence>
<dbReference type="Pfam" id="PF12661">
    <property type="entry name" value="hEGF"/>
    <property type="match status" value="6"/>
</dbReference>
<feature type="disulfide bond" evidence="14">
    <location>
        <begin position="2440"/>
        <end position="2449"/>
    </location>
</feature>
<feature type="domain" description="EGF-like" evidence="18">
    <location>
        <begin position="2065"/>
        <end position="2101"/>
    </location>
</feature>
<feature type="domain" description="HYR" evidence="19">
    <location>
        <begin position="938"/>
        <end position="1026"/>
    </location>
</feature>
<feature type="domain" description="HYR" evidence="19">
    <location>
        <begin position="641"/>
        <end position="733"/>
    </location>
</feature>
<feature type="domain" description="Sushi" evidence="20">
    <location>
        <begin position="1027"/>
        <end position="1091"/>
    </location>
</feature>
<reference evidence="22" key="1">
    <citation type="submission" date="2015-02" db="EMBL/GenBank/DDBJ databases">
        <title>Genome sequencing for Strongylocentrotus purpuratus.</title>
        <authorList>
            <person name="Murali S."/>
            <person name="Liu Y."/>
            <person name="Vee V."/>
            <person name="English A."/>
            <person name="Wang M."/>
            <person name="Skinner E."/>
            <person name="Han Y."/>
            <person name="Muzny D.M."/>
            <person name="Worley K.C."/>
            <person name="Gibbs R.A."/>
        </authorList>
    </citation>
    <scope>NUCLEOTIDE SEQUENCE</scope>
</reference>
<feature type="domain" description="EGF-like" evidence="18">
    <location>
        <begin position="3028"/>
        <end position="3065"/>
    </location>
</feature>
<evidence type="ECO:0000256" key="9">
    <source>
        <dbReference type="ARBA" id="ARBA00022837"/>
    </source>
</evidence>
<keyword evidence="22" id="KW-1185">Reference proteome</keyword>
<dbReference type="CDD" id="cd00054">
    <property type="entry name" value="EGF_CA"/>
    <property type="match status" value="19"/>
</dbReference>
<dbReference type="InterPro" id="IPR036383">
    <property type="entry name" value="TSP1_rpt_sf"/>
</dbReference>
<name>A0A7M7P466_STRPU</name>
<sequence>MQVQDTTPPEFSGDFAVCNKASVKDFGTKVDVMPIQKFWEKPMASDAKSCPVNVEEPFLPKEFGQGQHEYVYEATDGAPSPNKNICRVRFFVEVKTCSILASPNNGFHDCPKIADYLLVGTICRYSCKEQFKLEGDSPLECKGTPQAVSWTPQPAPVCTKITCDSLSDPMHGSVTCTLGYDYYSICTYSCDDGYGLDRGMASYLICLSYGWSAHPVKNCTDNESPTFSGCEIQPVVYRFSVAANESASIFIWTIPVATDNGGIAQTITEPDYPKPGVDELEANYYSFSYLVTDDSGNVGTCSVLLIVSEIRCEPLPFQVGLHASCSHGSRRGSFCHFSCSAGYYLVGNNHAICESTNSISKQGEWSNPTAQCEEVRCDPAPALQNGYFTFGFCETKHLSVCVYECSEGYMIRNSVLYCVVQPGTNMATWVGAEPVCEVQTCNRPPLYGILGVSNETLCASSPYVPAGETCSFGCAEEYALKGAEITECGLDGSWLQPIPECEAITCSSIPEPRNGGINGCPLQSKIGYGYTCTLFCNVGFKPINESDPVQRVCGKDEHDRGYWKGGGTISCAVVTCLPLSDLVNGEIISCTNDGSSTNVSHIQHYNTICKSSCNPGYTPQYSTNHRCMEDGSWDGIDQLCQDETNPRVTCPSDQNLYADYNQMEATFQANLWEPVQATDAGDILTAYLYSVDSNIANGIIPTTLPEGEHTIHYRATDTAGNQDSCSFTLDVKVTRCPPLFVPPNGELTMAFGSGSCTGGAIYGSECLVSCLDGHVLSEDPGDDSFFSLVCNRSSSPSTVGSWSESVPSCNKIECDIPSVSNGSVSGCPISALYGDSCYFSCNDGFKTSEGLKSITRVCQDYGTFDGQDLHCDVQVTCPSLIEPEDGFVTPDVCTNPGGVLYNTLCSFSCDDGYLQNGVYQKTCLRSGLWNDVREVTCTDNEAPVFSPPCPMNHYYNADRGYTYASILEISDLEPEASDNSGEFSLTLKSMIPIEYKFPETPTRLTFNAIDSEGNLAVCDVIVHVTVFRCPRLQAPFHGSVVTCSVSPVYGSQCSFSCNEGYDLVGSETRTCELSGDYGPASWTGTEPVCQAKSCPALTTPENAVKSGCINNPPNTEVYGTQCIFYCLYGFEGIGDSSSVCQADGTWTNNSFNCRPTSCSLLVVPDGGSVTPEECSITPVFGQSCVVSCTQQGYQLDPPNFSVLSCQGNGQWAPGDLTMTTCKDIQRPSFLTCPQYLTFNPPSGEIMVNISWTVIPEDNSGEEPTVTCNKEQRLTGEGDFEVRCTATDATGNSKTCTFDVAVQVHRCRPYLLPSFAEFADVCNTIWGAECSITCNPGYRLTGSSTVTCEFDESTAISSWTAQTTPRCEAIRCDPLELPEHVNINPSLCAGPVDVSVGTRCTPYCPTGTDLQGDGSPIVCGSDGQWNRFINGLSEDLACLDITAPILTSCPSPITVTRTEAWGVQVSFTPPTATDSLDGSSLIVTTSPSDLASPYNLTEDTTFIYTFSDNADNQVNCLFPIYVQDELSPVLVSCPNNTQVSTSQQETEVTWDPPVFLEPTGDPLDISCNYNNGMATLAINKNHLIECRATNQDNGKTTTCSFIISVKSISCPGLDPPLNGALVCDGWSDGIFCSMLCREDFYIPDTQPKIPSQYVCGLSGKWAPHNDTADCSESVEGKRYSLPSELFYFSGSCGTNETQLAIAAAFLEAFRSSDFSDSCTVDDECTVNNVQVTCGPASSRRRRKRRSRRRQMDIPVDLGILEEHLHSGHSYSKIHKRSALDFEIVIGFNVESNVIVGEGQTDFDAALDAEEKMIGLVETLIEGGQLDLSSRVDDFTAVLNESSFNYELVELVCVPPYTTNNDVYRCVPCGRGFYYGNETQECIQCELGTYQDTHGQFTCHQCTEGQSTIGVGSKNVTQCIDICQPGYSSFTGLAPCNHCPIGSYQEEFFATECTSCPVGMTTLNKGSTSSLECIEFCAAGEYSSSGFGPCMACPLGTYQSGTQRSTCHQCPGETTTLQTGSTDASMCADIDECENQPCQNDASCLDGINSFTCICGLGYTGSTCGDQILPCDSDPCLNGASCVDEVNQFTCMCAPGYTGSLCEEEIDYCDLSPCMNSATCTNSIGDFECSCLFGFGGKTCSEDIDHCLDNACENGATCLVSELSLGGYTCQCEEGYIGVKCSSNIDDCKSSPCLNDGNCTDGINSFTCSCTTGYNGFICDNDIDLCADWNCQNGGTCKDLGNRAVCACPEAYAGQFCDEVRTACSDSPCINGGTCTAVDDTTLAFDCICTEGYIGQTCETEVNFCQPNPCRNGAICEDQPTTYICHCPDGYEGETCTEEIRWCDSNPCGSESTCIEEPLSFRCLCDVGYFGERCEEVLTVCDAQDPCLNGATCNGDSLTFQCQCPAAYQGLLCEHEINPCASSPCLNGGSCVKDLQFYRCDCTAGFEGIRCEVDRDECASEPCEHGACIDGINAFSCDCEAGYTGQSCSEDKFCDANPCQNGGSCENLNTKFSCRCAPGFQGKTCSRQIDYCRQKLCIDENTVGCENLIDDYTCMCKDGFTGLICESEINECEMSPSPCQNDGRCINQWGTFICQCQLGFTGNLCEINIADCVNHACENGASCIDGINSYSCLCNEGRYGSRCQLKLTPCDNNPCYNGGVCTVNRDGFSCECLPGFAGPSCEVDIDDCVNHRCASGSTCEDQWDSYRCICPLGVTGDFCDQEIDDCLSGPCQHGATCIDGRSRYTCACSSGFTGYVCEVDILECFSNPCVNFGTCIEGTDRFDCQCAEGYRGTNCEELVSSCVSSPCKNDGTCTDSFMQYICTCHPSYTGDECETVIPDNYDLKLVPEISSIVFSADVSTELQNVSVSLWVKADMTSSDKQLIQFGMGNLQFGIYNPCSLFFKEAGRIHSSTGATVCDGRWHHVLLVFINTGRWSVLLDGSEIMSDNSDASQYNLSGNLQLEVGADKFDQNDSIYMTGINVWSGHVSDDVLSRVTSECLPQLYGNIISWTDFDSHQAFPTTSSTPSMCDDTDECQSLTPCQNGGTCVDKLRSYTCLCLEDYEGINCEKFTDLCNNVSCENGGSCTTMNRTIHCSCPERFFGEFCELEIINGSWSDWLPWSPCSASCEGGTRNTSRECTNPPPNEYGQPCHGENTKQEPCNSQDCPGCLHLQSPENATLNCWSEGETKKCTVSCNSPDLGFVQPTLAEYSCGPESVYKWDHENDDNRRASLPPCAETMSPDLLEAQVTLTYSGATCASEADEESITKLASSTIMNNAYASGCIDCAPSNVQVNNCDLSKKRSVEESPITISFDMDLINVTLEESFSEFGNSFEQRLENGSFSLEVDGEVIAVDLNQSNGEVKITCPRGSGFTVQGTCVVCPVGNFQSFLPNTSTAVCAPCMLHTYQDQKRQVECLPCPPGLITTDPGADDINYCIEPCPLGHYQDVWSDPSNTTCIQCPLNTYQNEIGKESCFPCPAGYVTLEPGAASASDCVVVCQPGSYLESSSCTPCPLNTYQDQTNYREESCILCPGNLITFDESSDNLADCTEPDTDKRPIAPGITLGQILGIVSGAVVLIIIVVVGFCCKRKQRSRAKKNIMFHPASQHQMKEMGDASKQSAIDHAGSHHDNNAYE</sequence>
<feature type="disulfide bond" evidence="14">
    <location>
        <begin position="2670"/>
        <end position="2679"/>
    </location>
</feature>
<dbReference type="FunFam" id="2.10.25.10:FF:000123">
    <property type="entry name" value="Crumbs homolog 1 (Drosophila)"/>
    <property type="match status" value="1"/>
</dbReference>
<dbReference type="FunFam" id="2.10.25.10:FF:000712">
    <property type="entry name" value="Uncharacterized protein"/>
    <property type="match status" value="1"/>
</dbReference>
<evidence type="ECO:0000256" key="4">
    <source>
        <dbReference type="ARBA" id="ARBA00022525"/>
    </source>
</evidence>
<feature type="compositionally biased region" description="Basic and acidic residues" evidence="16">
    <location>
        <begin position="3619"/>
        <end position="3629"/>
    </location>
</feature>
<keyword evidence="8" id="KW-0677">Repeat</keyword>
<feature type="domain" description="EGF-like" evidence="18">
    <location>
        <begin position="2220"/>
        <end position="2256"/>
    </location>
</feature>
<feature type="disulfide bond" evidence="14">
    <location>
        <begin position="2784"/>
        <end position="2793"/>
    </location>
</feature>
<feature type="disulfide bond" evidence="14">
    <location>
        <begin position="2091"/>
        <end position="2100"/>
    </location>
</feature>
<dbReference type="Pfam" id="PF07699">
    <property type="entry name" value="Ephrin_rec_like"/>
    <property type="match status" value="6"/>
</dbReference>
<dbReference type="SMART" id="SM00209">
    <property type="entry name" value="TSP1"/>
    <property type="match status" value="1"/>
</dbReference>
<dbReference type="EnsemblMetazoa" id="XM_030989881">
    <property type="protein sequence ID" value="XP_030845741"/>
    <property type="gene ID" value="LOC592461"/>
</dbReference>
<feature type="disulfide bond" evidence="14">
    <location>
        <begin position="2535"/>
        <end position="2552"/>
    </location>
</feature>
<feature type="domain" description="Sushi" evidence="20">
    <location>
        <begin position="875"/>
        <end position="939"/>
    </location>
</feature>
<dbReference type="FunFam" id="2.10.50.10:FF:000032">
    <property type="entry name" value="Uncharacterized protein, isoform A"/>
    <property type="match status" value="2"/>
</dbReference>
<dbReference type="GO" id="GO:0009653">
    <property type="term" value="P:anatomical structure morphogenesis"/>
    <property type="evidence" value="ECO:0007669"/>
    <property type="project" value="UniProtKB-ARBA"/>
</dbReference>
<keyword evidence="12 14" id="KW-1015">Disulfide bond</keyword>
<feature type="domain" description="EGF-like" evidence="18">
    <location>
        <begin position="2375"/>
        <end position="2412"/>
    </location>
</feature>
<comment type="caution">
    <text evidence="14">Lacks conserved residue(s) required for the propagation of feature annotation.</text>
</comment>
<feature type="disulfide bond" evidence="15">
    <location>
        <begin position="1126"/>
        <end position="1153"/>
    </location>
</feature>
<evidence type="ECO:0000256" key="8">
    <source>
        <dbReference type="ARBA" id="ARBA00022737"/>
    </source>
</evidence>
<keyword evidence="4" id="KW-0964">Secreted</keyword>
<evidence type="ECO:0000256" key="15">
    <source>
        <dbReference type="PROSITE-ProRule" id="PRU00302"/>
    </source>
</evidence>
<keyword evidence="6 17" id="KW-0812">Transmembrane</keyword>
<feature type="disulfide bond" evidence="14">
    <location>
        <begin position="2208"/>
        <end position="2217"/>
    </location>
</feature>
<dbReference type="SUPFAM" id="SSF57196">
    <property type="entry name" value="EGF/Laminin"/>
    <property type="match status" value="17"/>
</dbReference>
<dbReference type="Gene3D" id="2.10.70.10">
    <property type="entry name" value="Complement Module, domain 1"/>
    <property type="match status" value="14"/>
</dbReference>
<dbReference type="GO" id="GO:0030855">
    <property type="term" value="P:epithelial cell differentiation"/>
    <property type="evidence" value="ECO:0007669"/>
    <property type="project" value="UniProtKB-ARBA"/>
</dbReference>
<feature type="disulfide bond" evidence="15">
    <location>
        <begin position="613"/>
        <end position="640"/>
    </location>
</feature>
<feature type="domain" description="EGF-like" evidence="18">
    <location>
        <begin position="2182"/>
        <end position="2218"/>
    </location>
</feature>
<dbReference type="PROSITE" id="PS50026">
    <property type="entry name" value="EGF_3"/>
    <property type="match status" value="23"/>
</dbReference>
<feature type="domain" description="EGF-like" evidence="18">
    <location>
        <begin position="2452"/>
        <end position="2487"/>
    </location>
</feature>
<dbReference type="Pfam" id="PF00084">
    <property type="entry name" value="Sushi"/>
    <property type="match status" value="7"/>
</dbReference>
<dbReference type="Gene3D" id="2.20.100.10">
    <property type="entry name" value="Thrombospondin type-1 (TSP1) repeat"/>
    <property type="match status" value="1"/>
</dbReference>
<dbReference type="InterPro" id="IPR000152">
    <property type="entry name" value="EGF-type_Asp/Asn_hydroxyl_site"/>
</dbReference>
<feature type="domain" description="EGF-like" evidence="18">
    <location>
        <begin position="3067"/>
        <end position="3103"/>
    </location>
</feature>
<feature type="domain" description="Sushi" evidence="20">
    <location>
        <begin position="588"/>
        <end position="642"/>
    </location>
</feature>
<dbReference type="RefSeq" id="XP_030845741.1">
    <property type="nucleotide sequence ID" value="XM_030989881.1"/>
</dbReference>
<feature type="domain" description="HYR" evidence="19">
    <location>
        <begin position="1522"/>
        <end position="1606"/>
    </location>
</feature>
<dbReference type="InterPro" id="IPR009030">
    <property type="entry name" value="Growth_fac_rcpt_cys_sf"/>
</dbReference>
<feature type="domain" description="EGF-like" evidence="18">
    <location>
        <begin position="2796"/>
        <end position="2832"/>
    </location>
</feature>
<feature type="disulfide bond" evidence="15">
    <location>
        <begin position="163"/>
        <end position="206"/>
    </location>
</feature>
<feature type="domain" description="Sushi" evidence="20">
    <location>
        <begin position="1156"/>
        <end position="1223"/>
    </location>
</feature>
<evidence type="ECO:0000256" key="13">
    <source>
        <dbReference type="ARBA" id="ARBA00023180"/>
    </source>
</evidence>
<dbReference type="FunFam" id="2.10.50.10:FF:000110">
    <property type="entry name" value="Predicted protein"/>
    <property type="match status" value="1"/>
</dbReference>
<dbReference type="InterPro" id="IPR000884">
    <property type="entry name" value="TSP1_rpt"/>
</dbReference>
<evidence type="ECO:0000256" key="11">
    <source>
        <dbReference type="ARBA" id="ARBA00023136"/>
    </source>
</evidence>
<feature type="disulfide bond" evidence="14">
    <location>
        <begin position="3093"/>
        <end position="3102"/>
    </location>
</feature>
<dbReference type="GO" id="GO:0005576">
    <property type="term" value="C:extracellular region"/>
    <property type="evidence" value="ECO:0007669"/>
    <property type="project" value="UniProtKB-SubCell"/>
</dbReference>
<dbReference type="Pfam" id="PF00090">
    <property type="entry name" value="TSP_1"/>
    <property type="match status" value="1"/>
</dbReference>
<feature type="domain" description="EGF-like" evidence="18">
    <location>
        <begin position="2682"/>
        <end position="2718"/>
    </location>
</feature>
<dbReference type="FunFam" id="2.10.25.10:FF:000472">
    <property type="entry name" value="Uncharacterized protein, isoform A"/>
    <property type="match status" value="3"/>
</dbReference>
<keyword evidence="11 17" id="KW-0472">Membrane</keyword>
<dbReference type="SUPFAM" id="SSF49899">
    <property type="entry name" value="Concanavalin A-like lectins/glucanases"/>
    <property type="match status" value="1"/>
</dbReference>
<dbReference type="FunFam" id="2.10.25.10:FF:000321">
    <property type="entry name" value="Protein delta homolog 1"/>
    <property type="match status" value="1"/>
</dbReference>
<feature type="domain" description="EGF-like" evidence="18">
    <location>
        <begin position="2258"/>
        <end position="2297"/>
    </location>
</feature>
<evidence type="ECO:0000313" key="22">
    <source>
        <dbReference type="Proteomes" id="UP000007110"/>
    </source>
</evidence>
<evidence type="ECO:0000256" key="16">
    <source>
        <dbReference type="SAM" id="MobiDB-lite"/>
    </source>
</evidence>
<evidence type="ECO:0000313" key="21">
    <source>
        <dbReference type="EnsemblMetazoa" id="XP_030845741"/>
    </source>
</evidence>
<dbReference type="OMA" id="HAICEST"/>
<evidence type="ECO:0000256" key="10">
    <source>
        <dbReference type="ARBA" id="ARBA00022989"/>
    </source>
</evidence>
<dbReference type="FunFam" id="2.10.25.10:FF:000066">
    <property type="entry name" value="FAT atypical cadherin 4"/>
    <property type="match status" value="1"/>
</dbReference>
<dbReference type="FunFam" id="2.10.70.10:FF:000157">
    <property type="entry name" value="Predicted protein"/>
    <property type="match status" value="1"/>
</dbReference>
<feature type="domain" description="EGF-like" evidence="18">
    <location>
        <begin position="2758"/>
        <end position="2794"/>
    </location>
</feature>
<accession>A0A7M7P466</accession>
<feature type="domain" description="EGF-like" evidence="18">
    <location>
        <begin position="2141"/>
        <end position="2180"/>
    </location>
</feature>
<dbReference type="FunFam" id="2.10.50.10:FF:000018">
    <property type="entry name" value="Sushi, von Willebrand factor type A, EGF and pentraxin domain-containing 1"/>
    <property type="match status" value="1"/>
</dbReference>
<feature type="disulfide bond" evidence="14">
    <location>
        <begin position="2363"/>
        <end position="2372"/>
    </location>
</feature>
<feature type="disulfide bond" evidence="14">
    <location>
        <begin position="2402"/>
        <end position="2411"/>
    </location>
</feature>
<feature type="disulfide bond" evidence="14">
    <location>
        <begin position="2708"/>
        <end position="2717"/>
    </location>
</feature>
<feature type="disulfide bond" evidence="14">
    <location>
        <begin position="2325"/>
        <end position="2334"/>
    </location>
</feature>
<evidence type="ECO:0000259" key="20">
    <source>
        <dbReference type="PROSITE" id="PS50923"/>
    </source>
</evidence>
<keyword evidence="9" id="KW-0106">Calcium</keyword>
<keyword evidence="3" id="KW-1003">Cell membrane</keyword>
<dbReference type="FunFam" id="2.20.100.10:FF:000067">
    <property type="entry name" value="Hemicentin 1"/>
    <property type="match status" value="1"/>
</dbReference>
<evidence type="ECO:0000256" key="2">
    <source>
        <dbReference type="ARBA" id="ARBA00004613"/>
    </source>
</evidence>
<comment type="subcellular location">
    <subcellularLocation>
        <location evidence="1">Cell membrane</location>
        <topology evidence="1">Single-pass type I membrane protein</topology>
    </subcellularLocation>
    <subcellularLocation>
        <location evidence="2">Secreted</location>
    </subcellularLocation>
</comment>
<dbReference type="SUPFAM" id="SSF82895">
    <property type="entry name" value="TSP-1 type 1 repeat"/>
    <property type="match status" value="1"/>
</dbReference>
<feature type="domain" description="EGF-like" evidence="18">
    <location>
        <begin position="2299"/>
        <end position="2335"/>
    </location>
</feature>
<feature type="disulfide bond" evidence="14">
    <location>
        <begin position="2477"/>
        <end position="2486"/>
    </location>
</feature>
<feature type="domain" description="Sushi" evidence="20">
    <location>
        <begin position="375"/>
        <end position="438"/>
    </location>
</feature>
<dbReference type="KEGG" id="spu:592461"/>
<dbReference type="Gene3D" id="2.60.120.200">
    <property type="match status" value="1"/>
</dbReference>
<feature type="transmembrane region" description="Helical" evidence="17">
    <location>
        <begin position="3559"/>
        <end position="3582"/>
    </location>
</feature>
<protein>
    <submittedName>
        <fullName evidence="21">Uncharacterized protein</fullName>
    </submittedName>
</protein>
<feature type="domain" description="EGF-like" evidence="18">
    <location>
        <begin position="2488"/>
        <end position="2524"/>
    </location>
</feature>
<feature type="disulfide bond" evidence="14">
    <location>
        <begin position="2594"/>
        <end position="2603"/>
    </location>
</feature>
<feature type="domain" description="Sushi" evidence="20">
    <location>
        <begin position="95"/>
        <end position="160"/>
    </location>
</feature>
<feature type="domain" description="Sushi" evidence="20">
    <location>
        <begin position="1092"/>
        <end position="1155"/>
    </location>
</feature>
<dbReference type="GO" id="GO:0023052">
    <property type="term" value="P:signaling"/>
    <property type="evidence" value="ECO:0007669"/>
    <property type="project" value="UniProtKB-ARBA"/>
</dbReference>
<dbReference type="InterPro" id="IPR001881">
    <property type="entry name" value="EGF-like_Ca-bd_dom"/>
</dbReference>
<feature type="domain" description="EGF-like" evidence="18">
    <location>
        <begin position="2606"/>
        <end position="2642"/>
    </location>
</feature>
<feature type="disulfide bond" evidence="14">
    <location>
        <begin position="2632"/>
        <end position="2641"/>
    </location>
</feature>
<evidence type="ECO:0000256" key="6">
    <source>
        <dbReference type="ARBA" id="ARBA00022692"/>
    </source>
</evidence>
<dbReference type="FunFam" id="2.10.25.10:FF:000095">
    <property type="entry name" value="Notch, isoform B"/>
    <property type="match status" value="2"/>
</dbReference>
<keyword evidence="10 17" id="KW-1133">Transmembrane helix</keyword>
<dbReference type="Pfam" id="PF13385">
    <property type="entry name" value="Laminin_G_3"/>
    <property type="match status" value="1"/>
</dbReference>
<dbReference type="GeneID" id="592461"/>
<dbReference type="CDD" id="cd00033">
    <property type="entry name" value="CCP"/>
    <property type="match status" value="9"/>
</dbReference>
<dbReference type="PROSITE" id="PS50825">
    <property type="entry name" value="HYR"/>
    <property type="match status" value="6"/>
</dbReference>
<keyword evidence="7" id="KW-0732">Signal</keyword>
<feature type="disulfide bond" evidence="14">
    <location>
        <begin position="2246"/>
        <end position="2255"/>
    </location>
</feature>
<dbReference type="PROSITE" id="PS01187">
    <property type="entry name" value="EGF_CA"/>
    <property type="match status" value="6"/>
</dbReference>
<feature type="disulfide bond" evidence="14">
    <location>
        <begin position="2554"/>
        <end position="2563"/>
    </location>
</feature>
<feature type="region of interest" description="Disordered" evidence="16">
    <location>
        <begin position="3593"/>
        <end position="3629"/>
    </location>
</feature>
<dbReference type="PROSITE" id="PS00010">
    <property type="entry name" value="ASX_HYDROXYL"/>
    <property type="match status" value="14"/>
</dbReference>
<proteinExistence type="predicted"/>
<dbReference type="PROSITE" id="PS50092">
    <property type="entry name" value="TSP1"/>
    <property type="match status" value="1"/>
</dbReference>
<evidence type="ECO:0000256" key="14">
    <source>
        <dbReference type="PROSITE-ProRule" id="PRU00076"/>
    </source>
</evidence>
<feature type="domain" description="EGF-like" evidence="18">
    <location>
        <begin position="2103"/>
        <end position="2139"/>
    </location>
</feature>
<dbReference type="PANTHER" id="PTHR12916">
    <property type="entry name" value="CYTOCHROME C OXIDASE POLYPEPTIDE VIC-2"/>
    <property type="match status" value="1"/>
</dbReference>
<keyword evidence="5 14" id="KW-0245">EGF-like domain</keyword>
<dbReference type="InterPro" id="IPR011641">
    <property type="entry name" value="Tyr-kin_ephrin_A/B_rcpt-like"/>
</dbReference>
<dbReference type="SMART" id="SM00181">
    <property type="entry name" value="EGF"/>
    <property type="match status" value="26"/>
</dbReference>
<dbReference type="SUPFAM" id="SSF57184">
    <property type="entry name" value="Growth factor receptor domain"/>
    <property type="match status" value="4"/>
</dbReference>
<evidence type="ECO:0000256" key="5">
    <source>
        <dbReference type="ARBA" id="ARBA00022536"/>
    </source>
</evidence>
<dbReference type="InterPro" id="IPR003645">
    <property type="entry name" value="Fol_N"/>
</dbReference>
<dbReference type="SUPFAM" id="SSF57535">
    <property type="entry name" value="Complement control module/SCR domain"/>
    <property type="match status" value="14"/>
</dbReference>
<feature type="domain" description="HYR" evidence="19">
    <location>
        <begin position="1222"/>
        <end position="1303"/>
    </location>
</feature>
<dbReference type="PROSITE" id="PS50923">
    <property type="entry name" value="SUSHI"/>
    <property type="match status" value="11"/>
</dbReference>
<feature type="disulfide bond" evidence="14">
    <location>
        <begin position="2514"/>
        <end position="2523"/>
    </location>
</feature>
<evidence type="ECO:0000256" key="3">
    <source>
        <dbReference type="ARBA" id="ARBA00022475"/>
    </source>
</evidence>
<feature type="disulfide bond" evidence="14">
    <location>
        <begin position="2746"/>
        <end position="2755"/>
    </location>
</feature>
<dbReference type="Gene3D" id="2.10.50.10">
    <property type="entry name" value="Tumor Necrosis Factor Receptor, subunit A, domain 2"/>
    <property type="match status" value="5"/>
</dbReference>
<dbReference type="OrthoDB" id="10066368at2759"/>
<dbReference type="InterPro" id="IPR013032">
    <property type="entry name" value="EGF-like_CS"/>
</dbReference>
<dbReference type="InterPro" id="IPR000436">
    <property type="entry name" value="Sushi_SCR_CCP_dom"/>
</dbReference>
<feature type="domain" description="Sushi" evidence="20">
    <location>
        <begin position="1304"/>
        <end position="1368"/>
    </location>
</feature>
<feature type="domain" description="Sushi" evidence="20">
    <location>
        <begin position="161"/>
        <end position="221"/>
    </location>
</feature>
<dbReference type="SMART" id="SM01411">
    <property type="entry name" value="Ephrin_rec_like"/>
    <property type="match status" value="6"/>
</dbReference>
<feature type="disulfide bond" evidence="15">
    <location>
        <begin position="474"/>
        <end position="501"/>
    </location>
</feature>
<dbReference type="InterPro" id="IPR000742">
    <property type="entry name" value="EGF"/>
</dbReference>
<dbReference type="FunFam" id="2.10.25.10:FF:000391">
    <property type="entry name" value="Weary, isoform C"/>
    <property type="match status" value="3"/>
</dbReference>
<dbReference type="GO" id="GO:0007154">
    <property type="term" value="P:cell communication"/>
    <property type="evidence" value="ECO:0007669"/>
    <property type="project" value="UniProtKB-ARBA"/>
</dbReference>
<evidence type="ECO:0000259" key="19">
    <source>
        <dbReference type="PROSITE" id="PS50825"/>
    </source>
</evidence>
<feature type="disulfide bond" evidence="14">
    <location>
        <begin position="2053"/>
        <end position="2062"/>
    </location>
</feature>
<keyword evidence="13" id="KW-0325">Glycoprotein</keyword>
<dbReference type="PANTHER" id="PTHR12916:SF4">
    <property type="entry name" value="UNINFLATABLE, ISOFORM C"/>
    <property type="match status" value="1"/>
</dbReference>
<dbReference type="InterPro" id="IPR018097">
    <property type="entry name" value="EGF_Ca-bd_CS"/>
</dbReference>
<feature type="disulfide bond" evidence="14">
    <location>
        <begin position="2170"/>
        <end position="2179"/>
    </location>
</feature>
<feature type="domain" description="HYR" evidence="19">
    <location>
        <begin position="1438"/>
        <end position="1521"/>
    </location>
</feature>
<feature type="disulfide bond" evidence="14">
    <location>
        <begin position="3055"/>
        <end position="3064"/>
    </location>
</feature>
<feature type="disulfide bond" evidence="14">
    <location>
        <begin position="2456"/>
        <end position="2466"/>
    </location>
</feature>
<dbReference type="InterPro" id="IPR013320">
    <property type="entry name" value="ConA-like_dom_sf"/>
</dbReference>
<feature type="domain" description="HYR" evidence="19">
    <location>
        <begin position="220"/>
        <end position="309"/>
    </location>
</feature>
<feature type="domain" description="EGF-like" evidence="18">
    <location>
        <begin position="2414"/>
        <end position="2450"/>
    </location>
</feature>
<dbReference type="PROSITE" id="PS01186">
    <property type="entry name" value="EGF_2"/>
    <property type="match status" value="16"/>
</dbReference>
<dbReference type="SMART" id="SM00179">
    <property type="entry name" value="EGF_CA"/>
    <property type="match status" value="23"/>
</dbReference>
<feature type="disulfide bond" evidence="14">
    <location>
        <begin position="2287"/>
        <end position="2296"/>
    </location>
</feature>
<feature type="domain" description="EGF-like" evidence="18">
    <location>
        <begin position="2566"/>
        <end position="2604"/>
    </location>
</feature>
<evidence type="ECO:0000256" key="7">
    <source>
        <dbReference type="ARBA" id="ARBA00022729"/>
    </source>
</evidence>
<dbReference type="FunFam" id="2.10.25.10:FF:000004">
    <property type="entry name" value="Neurogenic locus notch 1"/>
    <property type="match status" value="1"/>
</dbReference>
<dbReference type="InParanoid" id="A0A7M7P466"/>
<dbReference type="FunFam" id="2.10.25.10:FF:000525">
    <property type="entry name" value="Fat-like cadherin-related tumor suppressor homolog"/>
    <property type="match status" value="1"/>
</dbReference>
<dbReference type="GO" id="GO:0005886">
    <property type="term" value="C:plasma membrane"/>
    <property type="evidence" value="ECO:0007669"/>
    <property type="project" value="UniProtKB-SubCell"/>
</dbReference>
<feature type="domain" description="EGF-like" evidence="18">
    <location>
        <begin position="2526"/>
        <end position="2564"/>
    </location>
</feature>
<dbReference type="Gene3D" id="2.10.25.10">
    <property type="entry name" value="Laminin"/>
    <property type="match status" value="23"/>
</dbReference>
<feature type="disulfide bond" evidence="14">
    <location>
        <begin position="2129"/>
        <end position="2138"/>
    </location>
</feature>
<feature type="domain" description="Sushi" evidence="20">
    <location>
        <begin position="310"/>
        <end position="374"/>
    </location>
</feature>
<dbReference type="GO" id="GO:0005509">
    <property type="term" value="F:calcium ion binding"/>
    <property type="evidence" value="ECO:0007669"/>
    <property type="project" value="InterPro"/>
</dbReference>
<feature type="domain" description="EGF-like" evidence="18">
    <location>
        <begin position="2720"/>
        <end position="2756"/>
    </location>
</feature>
<feature type="domain" description="EGF-like" evidence="18">
    <location>
        <begin position="2644"/>
        <end position="2680"/>
    </location>
</feature>
<organism evidence="21 22">
    <name type="scientific">Strongylocentrotus purpuratus</name>
    <name type="common">Purple sea urchin</name>
    <dbReference type="NCBI Taxonomy" id="7668"/>
    <lineage>
        <taxon>Eukaryota</taxon>
        <taxon>Metazoa</taxon>
        <taxon>Echinodermata</taxon>
        <taxon>Eleutherozoa</taxon>
        <taxon>Echinozoa</taxon>
        <taxon>Echinoidea</taxon>
        <taxon>Euechinoidea</taxon>
        <taxon>Echinacea</taxon>
        <taxon>Camarodonta</taxon>
        <taxon>Echinidea</taxon>
        <taxon>Strongylocentrotidae</taxon>
        <taxon>Strongylocentrotus</taxon>
    </lineage>
</organism>
<feature type="domain" description="EGF-like" evidence="18">
    <location>
        <begin position="2337"/>
        <end position="2373"/>
    </location>
</feature>
<feature type="disulfide bond" evidence="14">
    <location>
        <begin position="2822"/>
        <end position="2831"/>
    </location>
</feature>
<evidence type="ECO:0000256" key="1">
    <source>
        <dbReference type="ARBA" id="ARBA00004251"/>
    </source>
</evidence>
<reference evidence="21" key="2">
    <citation type="submission" date="2021-01" db="UniProtKB">
        <authorList>
            <consortium name="EnsemblMetazoa"/>
        </authorList>
    </citation>
    <scope>IDENTIFICATION</scope>
</reference>